<keyword evidence="1 9" id="KW-0813">Transport</keyword>
<keyword evidence="6 9" id="KW-0067">ATP-binding</keyword>
<dbReference type="EC" id="7.5.2.11" evidence="9"/>
<evidence type="ECO:0000256" key="8">
    <source>
        <dbReference type="ARBA" id="ARBA00023136"/>
    </source>
</evidence>
<comment type="catalytic activity">
    <reaction evidence="9">
        <text>D-galactose(out) + ATP + H2O = D-galactose(in) + ADP + phosphate + H(+)</text>
        <dbReference type="Rhea" id="RHEA:60156"/>
        <dbReference type="ChEBI" id="CHEBI:4139"/>
        <dbReference type="ChEBI" id="CHEBI:15377"/>
        <dbReference type="ChEBI" id="CHEBI:15378"/>
        <dbReference type="ChEBI" id="CHEBI:30616"/>
        <dbReference type="ChEBI" id="CHEBI:43474"/>
        <dbReference type="ChEBI" id="CHEBI:456216"/>
        <dbReference type="EC" id="7.5.2.11"/>
    </reaction>
</comment>
<gene>
    <name evidence="11" type="primary">mglA</name>
    <name evidence="11" type="ORF">ACEUDJ_17935</name>
</gene>
<keyword evidence="2" id="KW-1003">Cell membrane</keyword>
<dbReference type="PROSITE" id="PS50893">
    <property type="entry name" value="ABC_TRANSPORTER_2"/>
    <property type="match status" value="2"/>
</dbReference>
<evidence type="ECO:0000256" key="9">
    <source>
        <dbReference type="RuleBase" id="RU367029"/>
    </source>
</evidence>
<keyword evidence="7 9" id="KW-1278">Translocase</keyword>
<accession>A0ABW9GWF3</accession>
<evidence type="ECO:0000256" key="3">
    <source>
        <dbReference type="ARBA" id="ARBA00022597"/>
    </source>
</evidence>
<dbReference type="InterPro" id="IPR050107">
    <property type="entry name" value="ABC_carbohydrate_import_ATPase"/>
</dbReference>
<comment type="subcellular location">
    <subcellularLocation>
        <location evidence="9">Cell inner membrane</location>
        <topology evidence="9">Peripheral membrane protein</topology>
    </subcellularLocation>
</comment>
<keyword evidence="4" id="KW-0677">Repeat</keyword>
<dbReference type="InterPro" id="IPR003593">
    <property type="entry name" value="AAA+_ATPase"/>
</dbReference>
<dbReference type="NCBIfam" id="NF008215">
    <property type="entry name" value="PRK10982.1"/>
    <property type="match status" value="1"/>
</dbReference>
<dbReference type="InterPro" id="IPR003439">
    <property type="entry name" value="ABC_transporter-like_ATP-bd"/>
</dbReference>
<dbReference type="Proteomes" id="UP001630969">
    <property type="component" value="Unassembled WGS sequence"/>
</dbReference>
<feature type="domain" description="ABC transporter" evidence="10">
    <location>
        <begin position="14"/>
        <end position="249"/>
    </location>
</feature>
<dbReference type="RefSeq" id="WP_041997958.1">
    <property type="nucleotide sequence ID" value="NZ_CDBT01000035.1"/>
</dbReference>
<name>A0ABW9GWF3_9GAMM</name>
<evidence type="ECO:0000256" key="6">
    <source>
        <dbReference type="ARBA" id="ARBA00022840"/>
    </source>
</evidence>
<dbReference type="SMART" id="SM00382">
    <property type="entry name" value="AAA"/>
    <property type="match status" value="2"/>
</dbReference>
<dbReference type="PANTHER" id="PTHR43790">
    <property type="entry name" value="CARBOHYDRATE TRANSPORT ATP-BINDING PROTEIN MG119-RELATED"/>
    <property type="match status" value="1"/>
</dbReference>
<evidence type="ECO:0000256" key="2">
    <source>
        <dbReference type="ARBA" id="ARBA00022475"/>
    </source>
</evidence>
<evidence type="ECO:0000313" key="12">
    <source>
        <dbReference type="Proteomes" id="UP001630969"/>
    </source>
</evidence>
<dbReference type="InterPro" id="IPR017871">
    <property type="entry name" value="ABC_transporter-like_CS"/>
</dbReference>
<proteinExistence type="inferred from homology"/>
<comment type="caution">
    <text evidence="11">The sequence shown here is derived from an EMBL/GenBank/DDBJ whole genome shotgun (WGS) entry which is preliminary data.</text>
</comment>
<protein>
    <recommendedName>
        <fullName evidence="9">Ribose/galactose/methyl galactoside import ATP-binding protein</fullName>
        <ecNumber evidence="9">7.5.2.11</ecNumber>
    </recommendedName>
</protein>
<dbReference type="Pfam" id="PF00005">
    <property type="entry name" value="ABC_tran"/>
    <property type="match status" value="2"/>
</dbReference>
<keyword evidence="3 9" id="KW-0762">Sugar transport</keyword>
<comment type="similarity">
    <text evidence="9">Belongs to the ABC transporter superfamily.</text>
</comment>
<dbReference type="PROSITE" id="PS00211">
    <property type="entry name" value="ABC_TRANSPORTER_1"/>
    <property type="match status" value="1"/>
</dbReference>
<evidence type="ECO:0000256" key="7">
    <source>
        <dbReference type="ARBA" id="ARBA00022967"/>
    </source>
</evidence>
<evidence type="ECO:0000313" key="11">
    <source>
        <dbReference type="EMBL" id="MFM4894730.1"/>
    </source>
</evidence>
<evidence type="ECO:0000259" key="10">
    <source>
        <dbReference type="PROSITE" id="PS50893"/>
    </source>
</evidence>
<feature type="domain" description="ABC transporter" evidence="10">
    <location>
        <begin position="259"/>
        <end position="506"/>
    </location>
</feature>
<dbReference type="CDD" id="cd03216">
    <property type="entry name" value="ABC_Carb_Monos_I"/>
    <property type="match status" value="1"/>
</dbReference>
<dbReference type="PANTHER" id="PTHR43790:SF7">
    <property type="entry name" value="GALACTOSE_METHYL GALACTOSIDE IMPORT ATP-BINDING PROTEIN MGLA"/>
    <property type="match status" value="1"/>
</dbReference>
<comment type="function">
    <text evidence="9">Part of an ABC transporter complex involved in carbohydrate import. Could be involved in ribose, galactose and/or methyl galactoside import. Responsible for energy coupling to the transport system.</text>
</comment>
<dbReference type="EMBL" id="JBGXBU010000010">
    <property type="protein sequence ID" value="MFM4894730.1"/>
    <property type="molecule type" value="Genomic_DNA"/>
</dbReference>
<keyword evidence="9" id="KW-0997">Cell inner membrane</keyword>
<evidence type="ECO:0000256" key="1">
    <source>
        <dbReference type="ARBA" id="ARBA00022448"/>
    </source>
</evidence>
<dbReference type="GO" id="GO:0005524">
    <property type="term" value="F:ATP binding"/>
    <property type="evidence" value="ECO:0007669"/>
    <property type="project" value="UniProtKB-KW"/>
</dbReference>
<reference evidence="11 12" key="1">
    <citation type="submission" date="2024-09" db="EMBL/GenBank/DDBJ databases">
        <title>Aeromonas strains Genome sequencing and assembly.</title>
        <authorList>
            <person name="Hu X."/>
            <person name="Tang B."/>
        </authorList>
    </citation>
    <scope>NUCLEOTIDE SEQUENCE [LARGE SCALE GENOMIC DNA]</scope>
    <source>
        <strain evidence="11 12">NB23SCDHY001</strain>
    </source>
</reference>
<dbReference type="Gene3D" id="3.40.50.300">
    <property type="entry name" value="P-loop containing nucleotide triphosphate hydrolases"/>
    <property type="match status" value="2"/>
</dbReference>
<keyword evidence="5 9" id="KW-0547">Nucleotide-binding</keyword>
<dbReference type="InterPro" id="IPR027417">
    <property type="entry name" value="P-loop_NTPase"/>
</dbReference>
<keyword evidence="8 9" id="KW-0472">Membrane</keyword>
<dbReference type="GeneID" id="97222007"/>
<keyword evidence="12" id="KW-1185">Reference proteome</keyword>
<organism evidence="11 12">
    <name type="scientific">Aeromonas bivalvium</name>
    <dbReference type="NCBI Taxonomy" id="440079"/>
    <lineage>
        <taxon>Bacteria</taxon>
        <taxon>Pseudomonadati</taxon>
        <taxon>Pseudomonadota</taxon>
        <taxon>Gammaproteobacteria</taxon>
        <taxon>Aeromonadales</taxon>
        <taxon>Aeromonadaceae</taxon>
        <taxon>Aeromonas</taxon>
    </lineage>
</organism>
<evidence type="ECO:0000256" key="5">
    <source>
        <dbReference type="ARBA" id="ARBA00022741"/>
    </source>
</evidence>
<dbReference type="SUPFAM" id="SSF52540">
    <property type="entry name" value="P-loop containing nucleoside triphosphate hydrolases"/>
    <property type="match status" value="2"/>
</dbReference>
<sequence>MADMTTQQQSEWLLEMIDVSKSFPGVKALDNVNLRVRPHSVHALMGENGAGKSTLLKCLFGIYEKDQGKIFFKGQEINFTSSKEALENGVSMVHQELNLVLQRTVMDNMWLGRYPTKGWFVDHHKMYDDTRRIFDELDIDIDPRVKVGTLSVSQMQMIEIAKAFSYDAKIVIMDEPTSSLTEKEVNHLFKIINKLKDKGCGIVYISHKMEEIFQLCDEITILRDGQWVATQPLEGMTMDQIIGMMVGRELTQRFPEKTNQPKEVILEVEHLTAKNQPSIQDVSFNLHKGEILGIAGLVGAKRTDIVETLFGIRDHSAGIIRIHGKVVANHTAHEAILNGFALVTEERRSTGIYSRLDIAFNSLIANMDNYKGSMGLLSNNKMKSDTQWVIDAMRVKTPTQQTQIGSLSGGNQQKVIIGRWLLTQPEILMLDEPTRGIDVGAKFEIYQLILELAKKDKGIIIISSEMPELLGITDRILVMSNGRVAGIVNTKETDQSEILRLASLYL</sequence>
<evidence type="ECO:0000256" key="4">
    <source>
        <dbReference type="ARBA" id="ARBA00022737"/>
    </source>
</evidence>
<dbReference type="CDD" id="cd03215">
    <property type="entry name" value="ABC_Carb_Monos_II"/>
    <property type="match status" value="1"/>
</dbReference>